<organism evidence="7 8">
    <name type="scientific">Thermogemmatispora tikiterensis</name>
    <dbReference type="NCBI Taxonomy" id="1825093"/>
    <lineage>
        <taxon>Bacteria</taxon>
        <taxon>Bacillati</taxon>
        <taxon>Chloroflexota</taxon>
        <taxon>Ktedonobacteria</taxon>
        <taxon>Thermogemmatisporales</taxon>
        <taxon>Thermogemmatisporaceae</taxon>
        <taxon>Thermogemmatispora</taxon>
    </lineage>
</organism>
<dbReference type="InterPro" id="IPR015421">
    <property type="entry name" value="PyrdxlP-dep_Trfase_major"/>
</dbReference>
<dbReference type="GO" id="GO:0006545">
    <property type="term" value="P:glycine biosynthetic process"/>
    <property type="evidence" value="ECO:0007669"/>
    <property type="project" value="TreeGrafter"/>
</dbReference>
<dbReference type="Pfam" id="PF01212">
    <property type="entry name" value="Beta_elim_lyase"/>
    <property type="match status" value="1"/>
</dbReference>
<evidence type="ECO:0000256" key="5">
    <source>
        <dbReference type="PIRSR" id="PIRSR017617-1"/>
    </source>
</evidence>
<dbReference type="NCBIfam" id="NF007825">
    <property type="entry name" value="PRK10534.1"/>
    <property type="match status" value="1"/>
</dbReference>
<dbReference type="FunFam" id="3.40.640.10:FF:000030">
    <property type="entry name" value="Low-specificity L-threonine aldolase"/>
    <property type="match status" value="1"/>
</dbReference>
<dbReference type="PIRSF" id="PIRSF017617">
    <property type="entry name" value="Thr_aldolase"/>
    <property type="match status" value="1"/>
</dbReference>
<dbReference type="FunFam" id="3.90.1150.10:FF:000041">
    <property type="entry name" value="Low-specificity L-threonine aldolase"/>
    <property type="match status" value="1"/>
</dbReference>
<dbReference type="InterPro" id="IPR015424">
    <property type="entry name" value="PyrdxlP-dep_Trfase"/>
</dbReference>
<dbReference type="SUPFAM" id="SSF53383">
    <property type="entry name" value="PLP-dependent transferases"/>
    <property type="match status" value="1"/>
</dbReference>
<accession>A0A328VKA4</accession>
<dbReference type="PANTHER" id="PTHR48097">
    <property type="entry name" value="L-THREONINE ALDOLASE-RELATED"/>
    <property type="match status" value="1"/>
</dbReference>
<proteinExistence type="inferred from homology"/>
<evidence type="ECO:0000313" key="8">
    <source>
        <dbReference type="Proteomes" id="UP000248706"/>
    </source>
</evidence>
<evidence type="ECO:0000259" key="6">
    <source>
        <dbReference type="Pfam" id="PF01212"/>
    </source>
</evidence>
<feature type="modified residue" description="N6-(pyridoxal phosphate)lysine" evidence="5">
    <location>
        <position position="202"/>
    </location>
</feature>
<dbReference type="Gene3D" id="3.90.1150.10">
    <property type="entry name" value="Aspartate Aminotransferase, domain 1"/>
    <property type="match status" value="1"/>
</dbReference>
<keyword evidence="4" id="KW-0456">Lyase</keyword>
<comment type="similarity">
    <text evidence="2">Belongs to the threonine aldolase family.</text>
</comment>
<dbReference type="Proteomes" id="UP000248706">
    <property type="component" value="Unassembled WGS sequence"/>
</dbReference>
<dbReference type="GO" id="GO:0006567">
    <property type="term" value="P:L-threonine catabolic process"/>
    <property type="evidence" value="ECO:0007669"/>
    <property type="project" value="TreeGrafter"/>
</dbReference>
<dbReference type="OrthoDB" id="9774495at2"/>
<dbReference type="InterPro" id="IPR001597">
    <property type="entry name" value="ArAA_b-elim_lyase/Thr_aldolase"/>
</dbReference>
<dbReference type="InterPro" id="IPR023603">
    <property type="entry name" value="Low_specificity_L-TA-like"/>
</dbReference>
<comment type="caution">
    <text evidence="7">The sequence shown here is derived from an EMBL/GenBank/DDBJ whole genome shotgun (WGS) entry which is preliminary data.</text>
</comment>
<evidence type="ECO:0000256" key="2">
    <source>
        <dbReference type="ARBA" id="ARBA00006966"/>
    </source>
</evidence>
<dbReference type="GO" id="GO:0008732">
    <property type="term" value="F:L-allo-threonine aldolase activity"/>
    <property type="evidence" value="ECO:0007669"/>
    <property type="project" value="TreeGrafter"/>
</dbReference>
<dbReference type="NCBIfam" id="NF041359">
    <property type="entry name" value="GntG_guanitoxin"/>
    <property type="match status" value="1"/>
</dbReference>
<dbReference type="PANTHER" id="PTHR48097:SF9">
    <property type="entry name" value="L-THREONINE ALDOLASE"/>
    <property type="match status" value="1"/>
</dbReference>
<dbReference type="Gene3D" id="3.40.640.10">
    <property type="entry name" value="Type I PLP-dependent aspartate aminotransferase-like (Major domain)"/>
    <property type="match status" value="1"/>
</dbReference>
<sequence length="361" mass="38804">MVIDLRSDTVTQPTPAMREAMYHAEVGDDVYGEDPTVNRLQELAAQRLGKEAALFVTSGTMGNTTAMLTHVPRGAAAIVGDQAHIYRYEGGGAARLGGIQLWVVPNQPDGGFDQEQLAAAITDESDEHTPPTALLCLENTHNRCGGRALSLEQMTALCGLAHARGLKVHVDGARIFNAAVALGVPVSQLVAEADSVMFCPSKGLSAPVGSLLVGSRDFIERARWVRKVLGGGLRQAGILAAAGIVALEQMVERLAEDHAHARLLAEGLADLPQVKLDAQRVQTNIVIFRLQDGERVLPEERCAEFLVRLKDEGVLLSSMGNGLLRAVSHYGIERPHIEMALLAIKRTLEAMLPRTRVGRLS</sequence>
<reference evidence="7 8" key="1">
    <citation type="submission" date="2016-08" db="EMBL/GenBank/DDBJ databases">
        <title>Analysis of Carbohydrate Active Enzymes in Thermogemmatispora T81 Reveals Carbohydrate Degradation Ability.</title>
        <authorList>
            <person name="Tomazini A."/>
            <person name="Lal S."/>
            <person name="Stott M."/>
            <person name="Henrissat B."/>
            <person name="Polikarpov I."/>
            <person name="Sparling R."/>
            <person name="Levin D.B."/>
        </authorList>
    </citation>
    <scope>NUCLEOTIDE SEQUENCE [LARGE SCALE GENOMIC DNA]</scope>
    <source>
        <strain evidence="7 8">T81</strain>
    </source>
</reference>
<dbReference type="AlphaFoldDB" id="A0A328VKA4"/>
<feature type="domain" description="Aromatic amino acid beta-eliminating lyase/threonine aldolase" evidence="6">
    <location>
        <begin position="4"/>
        <end position="288"/>
    </location>
</feature>
<dbReference type="RefSeq" id="WP_112433523.1">
    <property type="nucleotide sequence ID" value="NZ_MCIF01000002.1"/>
</dbReference>
<dbReference type="GO" id="GO:0005829">
    <property type="term" value="C:cytosol"/>
    <property type="evidence" value="ECO:0007669"/>
    <property type="project" value="TreeGrafter"/>
</dbReference>
<keyword evidence="3" id="KW-0663">Pyridoxal phosphate</keyword>
<dbReference type="InterPro" id="IPR015422">
    <property type="entry name" value="PyrdxlP-dep_Trfase_small"/>
</dbReference>
<evidence type="ECO:0000256" key="4">
    <source>
        <dbReference type="ARBA" id="ARBA00023239"/>
    </source>
</evidence>
<dbReference type="EMBL" id="MCIF01000002">
    <property type="protein sequence ID" value="RAQ98328.1"/>
    <property type="molecule type" value="Genomic_DNA"/>
</dbReference>
<evidence type="ECO:0000313" key="7">
    <source>
        <dbReference type="EMBL" id="RAQ98328.1"/>
    </source>
</evidence>
<gene>
    <name evidence="7" type="ORF">A4R35_22500</name>
</gene>
<evidence type="ECO:0000256" key="3">
    <source>
        <dbReference type="ARBA" id="ARBA00022898"/>
    </source>
</evidence>
<dbReference type="CDD" id="cd06502">
    <property type="entry name" value="TA_like"/>
    <property type="match status" value="1"/>
</dbReference>
<name>A0A328VKA4_9CHLR</name>
<comment type="cofactor">
    <cofactor evidence="1">
        <name>pyridoxal 5'-phosphate</name>
        <dbReference type="ChEBI" id="CHEBI:597326"/>
    </cofactor>
</comment>
<protein>
    <submittedName>
        <fullName evidence="7">Threonine aldolase</fullName>
    </submittedName>
</protein>
<evidence type="ECO:0000256" key="1">
    <source>
        <dbReference type="ARBA" id="ARBA00001933"/>
    </source>
</evidence>
<keyword evidence="8" id="KW-1185">Reference proteome</keyword>